<proteinExistence type="predicted"/>
<dbReference type="EMBL" id="AP028909">
    <property type="protein sequence ID" value="BES89575.1"/>
    <property type="molecule type" value="Genomic_DNA"/>
</dbReference>
<dbReference type="Proteomes" id="UP001307889">
    <property type="component" value="Chromosome 1"/>
</dbReference>
<organism evidence="2 3">
    <name type="scientific">Nesidiocoris tenuis</name>
    <dbReference type="NCBI Taxonomy" id="355587"/>
    <lineage>
        <taxon>Eukaryota</taxon>
        <taxon>Metazoa</taxon>
        <taxon>Ecdysozoa</taxon>
        <taxon>Arthropoda</taxon>
        <taxon>Hexapoda</taxon>
        <taxon>Insecta</taxon>
        <taxon>Pterygota</taxon>
        <taxon>Neoptera</taxon>
        <taxon>Paraneoptera</taxon>
        <taxon>Hemiptera</taxon>
        <taxon>Heteroptera</taxon>
        <taxon>Panheteroptera</taxon>
        <taxon>Cimicomorpha</taxon>
        <taxon>Miridae</taxon>
        <taxon>Dicyphina</taxon>
        <taxon>Nesidiocoris</taxon>
    </lineage>
</organism>
<reference evidence="2 3" key="1">
    <citation type="submission" date="2023-09" db="EMBL/GenBank/DDBJ databases">
        <title>Nesidiocoris tenuis whole genome shotgun sequence.</title>
        <authorList>
            <person name="Shibata T."/>
            <person name="Shimoda M."/>
            <person name="Kobayashi T."/>
            <person name="Uehara T."/>
        </authorList>
    </citation>
    <scope>NUCLEOTIDE SEQUENCE [LARGE SCALE GENOMIC DNA]</scope>
    <source>
        <strain evidence="2 3">Japan</strain>
    </source>
</reference>
<keyword evidence="3" id="KW-1185">Reference proteome</keyword>
<feature type="chain" id="PRO_5047048790" evidence="1">
    <location>
        <begin position="21"/>
        <end position="108"/>
    </location>
</feature>
<evidence type="ECO:0000313" key="2">
    <source>
        <dbReference type="EMBL" id="BES89575.1"/>
    </source>
</evidence>
<accession>A0ABN7AB88</accession>
<feature type="signal peptide" evidence="1">
    <location>
        <begin position="1"/>
        <end position="20"/>
    </location>
</feature>
<evidence type="ECO:0000313" key="3">
    <source>
        <dbReference type="Proteomes" id="UP001307889"/>
    </source>
</evidence>
<protein>
    <submittedName>
        <fullName evidence="2">LRR_TYP</fullName>
    </submittedName>
</protein>
<evidence type="ECO:0000256" key="1">
    <source>
        <dbReference type="SAM" id="SignalP"/>
    </source>
</evidence>
<sequence>MLRLKYLVLASLMLGWRTMAIPCNFNPMCSCRMSHSTNENNKTSITDISCAGVPFSRLPDFPGSKVSHIDIVGSGLEVVEADSLASTELLSVRFISNSISLFSLKALQ</sequence>
<name>A0ABN7AB88_9HEMI</name>
<gene>
    <name evidence="2" type="ORF">NTJ_02380</name>
</gene>
<keyword evidence="1" id="KW-0732">Signal</keyword>